<keyword evidence="2" id="KW-0342">GTP-binding</keyword>
<evidence type="ECO:0000259" key="3">
    <source>
        <dbReference type="PROSITE" id="PS50936"/>
    </source>
</evidence>
<keyword evidence="2" id="KW-0699">rRNA-binding</keyword>
<name>A0A1I6TYQ2_9BACI</name>
<keyword evidence="7" id="KW-1185">Reference proteome</keyword>
<dbReference type="NCBIfam" id="TIGR00157">
    <property type="entry name" value="ribosome small subunit-dependent GTPase A"/>
    <property type="match status" value="1"/>
</dbReference>
<dbReference type="Pfam" id="PF03193">
    <property type="entry name" value="RsgA_GTPase"/>
    <property type="match status" value="1"/>
</dbReference>
<reference evidence="4 7" key="2">
    <citation type="submission" date="2019-07" db="EMBL/GenBank/DDBJ databases">
        <title>Whole genome shotgun sequence of Halolactibacillus miurensis NBRC 100873.</title>
        <authorList>
            <person name="Hosoyama A."/>
            <person name="Uohara A."/>
            <person name="Ohji S."/>
            <person name="Ichikawa N."/>
        </authorList>
    </citation>
    <scope>NUCLEOTIDE SEQUENCE [LARGE SCALE GENOMIC DNA]</scope>
    <source>
        <strain evidence="4 7">NBRC 100873</strain>
    </source>
</reference>
<dbReference type="PANTHER" id="PTHR32120:SF10">
    <property type="entry name" value="SMALL RIBOSOMAL SUBUNIT BIOGENESIS GTPASE RSGA"/>
    <property type="match status" value="1"/>
</dbReference>
<keyword evidence="2" id="KW-0694">RNA-binding</keyword>
<dbReference type="STRING" id="306541.SAMN05421668_11950"/>
<evidence type="ECO:0000313" key="6">
    <source>
        <dbReference type="Proteomes" id="UP000199139"/>
    </source>
</evidence>
<feature type="binding site" evidence="2">
    <location>
        <begin position="200"/>
        <end position="208"/>
    </location>
    <ligand>
        <name>GTP</name>
        <dbReference type="ChEBI" id="CHEBI:37565"/>
    </ligand>
</feature>
<dbReference type="GO" id="GO:0019843">
    <property type="term" value="F:rRNA binding"/>
    <property type="evidence" value="ECO:0007669"/>
    <property type="project" value="UniProtKB-KW"/>
</dbReference>
<dbReference type="InterPro" id="IPR010914">
    <property type="entry name" value="RsgA_GTPase_dom"/>
</dbReference>
<dbReference type="Gene3D" id="3.40.50.300">
    <property type="entry name" value="P-loop containing nucleotide triphosphate hydrolases"/>
    <property type="match status" value="1"/>
</dbReference>
<keyword evidence="2" id="KW-0963">Cytoplasm</keyword>
<evidence type="ECO:0000256" key="2">
    <source>
        <dbReference type="HAMAP-Rule" id="MF_01820"/>
    </source>
</evidence>
<dbReference type="Proteomes" id="UP000199139">
    <property type="component" value="Unassembled WGS sequence"/>
</dbReference>
<feature type="binding site" evidence="2">
    <location>
        <position position="285"/>
    </location>
    <ligand>
        <name>Zn(2+)</name>
        <dbReference type="ChEBI" id="CHEBI:29105"/>
    </ligand>
</feature>
<dbReference type="InterPro" id="IPR004881">
    <property type="entry name" value="Ribosome_biogen_GTPase_RsgA"/>
</dbReference>
<dbReference type="GO" id="GO:0042274">
    <property type="term" value="P:ribosomal small subunit biogenesis"/>
    <property type="evidence" value="ECO:0007669"/>
    <property type="project" value="UniProtKB-UniRule"/>
</dbReference>
<dbReference type="AlphaFoldDB" id="A0A1I6TYQ2"/>
<dbReference type="EMBL" id="FPAI01000019">
    <property type="protein sequence ID" value="SFS94305.1"/>
    <property type="molecule type" value="Genomic_DNA"/>
</dbReference>
<dbReference type="RefSeq" id="WP_062322043.1">
    <property type="nucleotide sequence ID" value="NZ_BJWJ01000018.1"/>
</dbReference>
<feature type="domain" description="EngC GTPase" evidence="3">
    <location>
        <begin position="110"/>
        <end position="255"/>
    </location>
</feature>
<feature type="binding site" evidence="2">
    <location>
        <position position="291"/>
    </location>
    <ligand>
        <name>Zn(2+)</name>
        <dbReference type="ChEBI" id="CHEBI:29105"/>
    </ligand>
</feature>
<dbReference type="GO" id="GO:0046872">
    <property type="term" value="F:metal ion binding"/>
    <property type="evidence" value="ECO:0007669"/>
    <property type="project" value="UniProtKB-KW"/>
</dbReference>
<dbReference type="GO" id="GO:0005737">
    <property type="term" value="C:cytoplasm"/>
    <property type="evidence" value="ECO:0007669"/>
    <property type="project" value="UniProtKB-SubCell"/>
</dbReference>
<feature type="binding site" evidence="2">
    <location>
        <position position="283"/>
    </location>
    <ligand>
        <name>Zn(2+)</name>
        <dbReference type="ChEBI" id="CHEBI:29105"/>
    </ligand>
</feature>
<dbReference type="HAMAP" id="MF_01820">
    <property type="entry name" value="GTPase_RsgA"/>
    <property type="match status" value="1"/>
</dbReference>
<evidence type="ECO:0000256" key="1">
    <source>
        <dbReference type="ARBA" id="ARBA00022517"/>
    </source>
</evidence>
<comment type="similarity">
    <text evidence="2">Belongs to the TRAFAC class YlqF/YawG GTPase family. RsgA subfamily.</text>
</comment>
<keyword evidence="2" id="KW-0479">Metal-binding</keyword>
<dbReference type="GO" id="GO:0005525">
    <property type="term" value="F:GTP binding"/>
    <property type="evidence" value="ECO:0007669"/>
    <property type="project" value="UniProtKB-UniRule"/>
</dbReference>
<dbReference type="CDD" id="cd01854">
    <property type="entry name" value="YjeQ_EngC"/>
    <property type="match status" value="1"/>
</dbReference>
<dbReference type="Gene3D" id="1.10.40.50">
    <property type="entry name" value="Probable gtpase engc, domain 3"/>
    <property type="match status" value="1"/>
</dbReference>
<keyword evidence="2" id="KW-0378">Hydrolase</keyword>
<reference evidence="5 6" key="1">
    <citation type="submission" date="2016-10" db="EMBL/GenBank/DDBJ databases">
        <authorList>
            <person name="de Groot N.N."/>
        </authorList>
    </citation>
    <scope>NUCLEOTIDE SEQUENCE [LARGE SCALE GENOMIC DNA]</scope>
    <source>
        <strain evidence="5 6">DSM 17074</strain>
    </source>
</reference>
<dbReference type="Proteomes" id="UP000321773">
    <property type="component" value="Unassembled WGS sequence"/>
</dbReference>
<feature type="binding site" evidence="2">
    <location>
        <position position="278"/>
    </location>
    <ligand>
        <name>Zn(2+)</name>
        <dbReference type="ChEBI" id="CHEBI:29105"/>
    </ligand>
</feature>
<evidence type="ECO:0000313" key="4">
    <source>
        <dbReference type="EMBL" id="GEM04854.1"/>
    </source>
</evidence>
<keyword evidence="2" id="KW-0862">Zinc</keyword>
<dbReference type="SUPFAM" id="SSF52540">
    <property type="entry name" value="P-loop containing nucleoside triphosphate hydrolases"/>
    <property type="match status" value="1"/>
</dbReference>
<comment type="subunit">
    <text evidence="2">Monomer. Associates with 30S ribosomal subunit, binds 16S rRNA.</text>
</comment>
<dbReference type="EMBL" id="BJWJ01000018">
    <property type="protein sequence ID" value="GEM04854.1"/>
    <property type="molecule type" value="Genomic_DNA"/>
</dbReference>
<dbReference type="PROSITE" id="PS50936">
    <property type="entry name" value="ENGC_GTPASE"/>
    <property type="match status" value="1"/>
</dbReference>
<feature type="binding site" evidence="2">
    <location>
        <begin position="149"/>
        <end position="152"/>
    </location>
    <ligand>
        <name>GTP</name>
        <dbReference type="ChEBI" id="CHEBI:37565"/>
    </ligand>
</feature>
<comment type="cofactor">
    <cofactor evidence="2">
        <name>Zn(2+)</name>
        <dbReference type="ChEBI" id="CHEBI:29105"/>
    </cofactor>
    <text evidence="2">Binds 1 zinc ion per subunit.</text>
</comment>
<accession>A0A1I6TYQ2</accession>
<protein>
    <recommendedName>
        <fullName evidence="2">Small ribosomal subunit biogenesis GTPase RsgA</fullName>
        <ecNumber evidence="2">3.6.1.-</ecNumber>
    </recommendedName>
</protein>
<keyword evidence="2" id="KW-0547">Nucleotide-binding</keyword>
<evidence type="ECO:0000313" key="7">
    <source>
        <dbReference type="Proteomes" id="UP000321773"/>
    </source>
</evidence>
<dbReference type="GO" id="GO:0003924">
    <property type="term" value="F:GTPase activity"/>
    <property type="evidence" value="ECO:0007669"/>
    <property type="project" value="UniProtKB-UniRule"/>
</dbReference>
<keyword evidence="1 2" id="KW-0690">Ribosome biogenesis</keyword>
<gene>
    <name evidence="2" type="primary">rsgA</name>
    <name evidence="4" type="synonym">rsgA2</name>
    <name evidence="4" type="ORF">HMI01_18420</name>
    <name evidence="5" type="ORF">SAMN05421668_11950</name>
</gene>
<comment type="subcellular location">
    <subcellularLocation>
        <location evidence="2">Cytoplasm</location>
    </subcellularLocation>
</comment>
<dbReference type="InterPro" id="IPR027417">
    <property type="entry name" value="P-loop_NTPase"/>
</dbReference>
<sequence>MNKLTMYGLTEQFTQEARLYEDLALARVISQYQGMYKVATAMGERMAEVSGKFRYAVTDRAEYPAVGDFVMVDHESQASDIVRIHHILTRKSLLLRRAVGVSHQAQVIASNLDYLFIAMSLNENYNLNRLERYLTVGWDSGATPVIVLTKADLSNRVEEALGEVEAMSFYSDVIVTSSKEDNREKFHPYLTTGKTAAFIGSSGVGKTTLINMLLRDRRLETKAVGKEAKGRHTTTSRDSYPTIFGGVVIDTPGMRELGIDQADLATSFQDIDMLSKMCKFKDCSHTNEPGCAVQQAIQSGELDERRLDSYVKLKHEADYAGLTSKAIEQKKTERMFKDVGGMKQARKFAKQKRKQ</sequence>
<dbReference type="OrthoDB" id="9809485at2"/>
<comment type="function">
    <text evidence="2">One of several proteins that assist in the late maturation steps of the functional core of the 30S ribosomal subunit. Helps release RbfA from mature subunits. May play a role in the assembly of ribosomal proteins into the subunit. Circularly permuted GTPase that catalyzes slow GTP hydrolysis, GTPase activity is stimulated by the 30S ribosomal subunit.</text>
</comment>
<organism evidence="5 6">
    <name type="scientific">Halolactibacillus miurensis</name>
    <dbReference type="NCBI Taxonomy" id="306541"/>
    <lineage>
        <taxon>Bacteria</taxon>
        <taxon>Bacillati</taxon>
        <taxon>Bacillota</taxon>
        <taxon>Bacilli</taxon>
        <taxon>Bacillales</taxon>
        <taxon>Bacillaceae</taxon>
        <taxon>Halolactibacillus</taxon>
    </lineage>
</organism>
<proteinExistence type="inferred from homology"/>
<evidence type="ECO:0000313" key="5">
    <source>
        <dbReference type="EMBL" id="SFS94305.1"/>
    </source>
</evidence>
<dbReference type="EC" id="3.6.1.-" evidence="2"/>
<dbReference type="PANTHER" id="PTHR32120">
    <property type="entry name" value="SMALL RIBOSOMAL SUBUNIT BIOGENESIS GTPASE RSGA"/>
    <property type="match status" value="1"/>
</dbReference>